<dbReference type="Pfam" id="PF11887">
    <property type="entry name" value="Mce4_CUP1"/>
    <property type="match status" value="1"/>
</dbReference>
<feature type="domain" description="Mammalian cell entry C-terminal" evidence="4">
    <location>
        <begin position="122"/>
        <end position="342"/>
    </location>
</feature>
<evidence type="ECO:0000256" key="1">
    <source>
        <dbReference type="SAM" id="MobiDB-lite"/>
    </source>
</evidence>
<evidence type="ECO:0000256" key="2">
    <source>
        <dbReference type="SAM" id="Phobius"/>
    </source>
</evidence>
<dbReference type="RefSeq" id="WP_218601247.1">
    <property type="nucleotide sequence ID" value="NZ_JADQDJ010000015.1"/>
</dbReference>
<name>A0ABS6V1B3_9PSEU</name>
<dbReference type="Proteomes" id="UP000694287">
    <property type="component" value="Unassembled WGS sequence"/>
</dbReference>
<dbReference type="InterPro" id="IPR003399">
    <property type="entry name" value="Mce/MlaD"/>
</dbReference>
<comment type="caution">
    <text evidence="5">The sequence shown here is derived from an EMBL/GenBank/DDBJ whole genome shotgun (WGS) entry which is preliminary data.</text>
</comment>
<gene>
    <name evidence="5" type="ORF">I4I81_29170</name>
</gene>
<protein>
    <submittedName>
        <fullName evidence="5">MCE family protein</fullName>
    </submittedName>
</protein>
<evidence type="ECO:0000313" key="6">
    <source>
        <dbReference type="Proteomes" id="UP000694287"/>
    </source>
</evidence>
<evidence type="ECO:0000259" key="3">
    <source>
        <dbReference type="Pfam" id="PF02470"/>
    </source>
</evidence>
<feature type="transmembrane region" description="Helical" evidence="2">
    <location>
        <begin position="12"/>
        <end position="32"/>
    </location>
</feature>
<proteinExistence type="predicted"/>
<dbReference type="PANTHER" id="PTHR33371">
    <property type="entry name" value="INTERMEMBRANE PHOSPHOLIPID TRANSPORT SYSTEM BINDING PROTEIN MLAD-RELATED"/>
    <property type="match status" value="1"/>
</dbReference>
<feature type="domain" description="Mce/MlaD" evidence="3">
    <location>
        <begin position="41"/>
        <end position="115"/>
    </location>
</feature>
<feature type="region of interest" description="Disordered" evidence="1">
    <location>
        <begin position="349"/>
        <end position="399"/>
    </location>
</feature>
<reference evidence="5 6" key="1">
    <citation type="submission" date="2020-11" db="EMBL/GenBank/DDBJ databases">
        <title>Pseudonocardia abyssalis sp. nov. and Pseudonocardia oceani sp. nov., description and phylogenomic analysis of two novel actinomycetes isolated from the deep Southern Ocean.</title>
        <authorList>
            <person name="Parra J."/>
        </authorList>
    </citation>
    <scope>NUCLEOTIDE SEQUENCE [LARGE SCALE GENOMIC DNA]</scope>
    <source>
        <strain evidence="5 6">KRD-168</strain>
    </source>
</reference>
<keyword evidence="2" id="KW-0472">Membrane</keyword>
<organism evidence="5 6">
    <name type="scientific">Pseudonocardia abyssalis</name>
    <dbReference type="NCBI Taxonomy" id="2792008"/>
    <lineage>
        <taxon>Bacteria</taxon>
        <taxon>Bacillati</taxon>
        <taxon>Actinomycetota</taxon>
        <taxon>Actinomycetes</taxon>
        <taxon>Pseudonocardiales</taxon>
        <taxon>Pseudonocardiaceae</taxon>
        <taxon>Pseudonocardia</taxon>
    </lineage>
</organism>
<dbReference type="InterPro" id="IPR024516">
    <property type="entry name" value="Mce_C"/>
</dbReference>
<keyword evidence="2" id="KW-1133">Transmembrane helix</keyword>
<dbReference type="PANTHER" id="PTHR33371:SF19">
    <property type="entry name" value="MCE-FAMILY PROTEIN MCE4A"/>
    <property type="match status" value="1"/>
</dbReference>
<dbReference type="Pfam" id="PF02470">
    <property type="entry name" value="MlaD"/>
    <property type="match status" value="1"/>
</dbReference>
<keyword evidence="2" id="KW-0812">Transmembrane</keyword>
<sequence length="399" mass="42089">MSGQWSRTAIRMLGVGFIAMVIGAVVLTVALYQKAFTPVVPVTLQLTELPDQFEESADVKLDGLIVGAVESITQRDGLVEVRLGLDPAVVDQIPADVSARLVPKTLFGPRFVDLATTGSTTAPLTEGAVIGLDRSSSAIELQRLLDGLLPLLRQVQPQDLAMTLNAVSTALSGNGADLGETAVLLQDYVAELNTVLPDLQADISGLADTADLYTDAAPDLLDAAEDLTVTSRTVAELEAQLAALYPMVTTASDDLTQFLDLNGTTVVELAAAANPTLGLLAQYSPVFACTFDNLAVMDERLARLWGGGREFPGLYLDIEVGGSRGKYVPGQDEARYVDDRAPYCVPGPPEGINASQYAGGEHPEYSLPGGPIEDGSDHPLPPRYQSETDPVANLIGGGR</sequence>
<evidence type="ECO:0000259" key="4">
    <source>
        <dbReference type="Pfam" id="PF11887"/>
    </source>
</evidence>
<dbReference type="EMBL" id="JADQDK010000001">
    <property type="protein sequence ID" value="MBW0138307.1"/>
    <property type="molecule type" value="Genomic_DNA"/>
</dbReference>
<keyword evidence="6" id="KW-1185">Reference proteome</keyword>
<dbReference type="InterPro" id="IPR052336">
    <property type="entry name" value="MlaD_Phospholipid_Transporter"/>
</dbReference>
<accession>A0ABS6V1B3</accession>
<evidence type="ECO:0000313" key="5">
    <source>
        <dbReference type="EMBL" id="MBW0138307.1"/>
    </source>
</evidence>